<dbReference type="Proteomes" id="UP001344447">
    <property type="component" value="Unassembled WGS sequence"/>
</dbReference>
<organism evidence="2 3">
    <name type="scientific">Dictyostelium firmibasis</name>
    <dbReference type="NCBI Taxonomy" id="79012"/>
    <lineage>
        <taxon>Eukaryota</taxon>
        <taxon>Amoebozoa</taxon>
        <taxon>Evosea</taxon>
        <taxon>Eumycetozoa</taxon>
        <taxon>Dictyostelia</taxon>
        <taxon>Dictyosteliales</taxon>
        <taxon>Dictyosteliaceae</taxon>
        <taxon>Dictyostelium</taxon>
    </lineage>
</organism>
<gene>
    <name evidence="2" type="ORF">RB653_004233</name>
</gene>
<reference evidence="2 3" key="1">
    <citation type="submission" date="2023-11" db="EMBL/GenBank/DDBJ databases">
        <title>Dfirmibasis_genome.</title>
        <authorList>
            <person name="Edelbroek B."/>
            <person name="Kjellin J."/>
            <person name="Jerlstrom-Hultqvist J."/>
            <person name="Soderbom F."/>
        </authorList>
    </citation>
    <scope>NUCLEOTIDE SEQUENCE [LARGE SCALE GENOMIC DNA]</scope>
    <source>
        <strain evidence="2 3">TNS-C-14</strain>
    </source>
</reference>
<keyword evidence="1" id="KW-1133">Transmembrane helix</keyword>
<protein>
    <submittedName>
        <fullName evidence="2">Uncharacterized protein</fullName>
    </submittedName>
</protein>
<keyword evidence="3" id="KW-1185">Reference proteome</keyword>
<evidence type="ECO:0000256" key="1">
    <source>
        <dbReference type="SAM" id="Phobius"/>
    </source>
</evidence>
<dbReference type="EMBL" id="JAVFKY010000001">
    <property type="protein sequence ID" value="KAK5582648.1"/>
    <property type="molecule type" value="Genomic_DNA"/>
</dbReference>
<sequence>MGSEDKFVTINLNDIELEMVGTDTSNSDIGVKAIKELENYTNSQQLEKKKKKKKIIIIISILVFIIIAAAVLVPILIIKF</sequence>
<evidence type="ECO:0000313" key="3">
    <source>
        <dbReference type="Proteomes" id="UP001344447"/>
    </source>
</evidence>
<evidence type="ECO:0000313" key="2">
    <source>
        <dbReference type="EMBL" id="KAK5582648.1"/>
    </source>
</evidence>
<keyword evidence="1" id="KW-0812">Transmembrane</keyword>
<dbReference type="AlphaFoldDB" id="A0AAN7UIW6"/>
<name>A0AAN7UIW6_9MYCE</name>
<accession>A0AAN7UIW6</accession>
<feature type="transmembrane region" description="Helical" evidence="1">
    <location>
        <begin position="55"/>
        <end position="78"/>
    </location>
</feature>
<proteinExistence type="predicted"/>
<comment type="caution">
    <text evidence="2">The sequence shown here is derived from an EMBL/GenBank/DDBJ whole genome shotgun (WGS) entry which is preliminary data.</text>
</comment>
<keyword evidence="1" id="KW-0472">Membrane</keyword>